<name>A0A0B2AJP6_9MICC</name>
<dbReference type="Proteomes" id="UP000030982">
    <property type="component" value="Unassembled WGS sequence"/>
</dbReference>
<sequence length="244" mass="26015">MSVSAIAFQRWISQLAPGSSTADVCRQSGVKRSTLAQQLVRGKVAETTVVAVARAYGLNPVLGLADFDQYRELAVSVAPPTDAEVLSQTPTARLLQELLVRVGAQPAAPAPLDSPALPLGEQPAVRQWVEAIDDGELRHRVSLAAGIAPQNYSAQLSANRLTPELAVRTAREAGVGLRNGLVVTGLVTPEEAGWPPSAVEDALGRMSDAELTLLASERLAVLGRSLKRQEHDERASRRAWDHLA</sequence>
<dbReference type="OrthoDB" id="5107685at2"/>
<keyword evidence="2" id="KW-1185">Reference proteome</keyword>
<dbReference type="STRING" id="1338436.LK10_08165"/>
<evidence type="ECO:0000313" key="2">
    <source>
        <dbReference type="Proteomes" id="UP000030982"/>
    </source>
</evidence>
<accession>A0A0B2AJP6</accession>
<dbReference type="AlphaFoldDB" id="A0A0B2AJP6"/>
<gene>
    <name evidence="1" type="ORF">LK10_08165</name>
</gene>
<organism evidence="1 2">
    <name type="scientific">Sinomonas humi</name>
    <dbReference type="NCBI Taxonomy" id="1338436"/>
    <lineage>
        <taxon>Bacteria</taxon>
        <taxon>Bacillati</taxon>
        <taxon>Actinomycetota</taxon>
        <taxon>Actinomycetes</taxon>
        <taxon>Micrococcales</taxon>
        <taxon>Micrococcaceae</taxon>
        <taxon>Sinomonas</taxon>
    </lineage>
</organism>
<protein>
    <submittedName>
        <fullName evidence="1">Uncharacterized protein</fullName>
    </submittedName>
</protein>
<reference evidence="1 2" key="1">
    <citation type="submission" date="2014-09" db="EMBL/GenBank/DDBJ databases">
        <title>Genome sequence of Sinomonas sp. MUSC 117.</title>
        <authorList>
            <person name="Lee L.-H."/>
        </authorList>
    </citation>
    <scope>NUCLEOTIDE SEQUENCE [LARGE SCALE GENOMIC DNA]</scope>
    <source>
        <strain evidence="1 2">MUSC 117</strain>
    </source>
</reference>
<dbReference type="RefSeq" id="WP_043122172.1">
    <property type="nucleotide sequence ID" value="NZ_JTDL01000091.1"/>
</dbReference>
<dbReference type="EMBL" id="JTDL01000091">
    <property type="protein sequence ID" value="KHL03865.1"/>
    <property type="molecule type" value="Genomic_DNA"/>
</dbReference>
<proteinExistence type="predicted"/>
<comment type="caution">
    <text evidence="1">The sequence shown here is derived from an EMBL/GenBank/DDBJ whole genome shotgun (WGS) entry which is preliminary data.</text>
</comment>
<evidence type="ECO:0000313" key="1">
    <source>
        <dbReference type="EMBL" id="KHL03865.1"/>
    </source>
</evidence>